<feature type="compositionally biased region" description="Acidic residues" evidence="1">
    <location>
        <begin position="97"/>
        <end position="110"/>
    </location>
</feature>
<evidence type="ECO:0000313" key="3">
    <source>
        <dbReference type="Proteomes" id="UP000499080"/>
    </source>
</evidence>
<proteinExistence type="predicted"/>
<dbReference type="OrthoDB" id="6776127at2759"/>
<dbReference type="PANTHER" id="PTHR10773">
    <property type="entry name" value="DNA-DIRECTED RNA POLYMERASES I, II, AND III SUBUNIT RPABC2"/>
    <property type="match status" value="1"/>
</dbReference>
<evidence type="ECO:0000256" key="1">
    <source>
        <dbReference type="SAM" id="MobiDB-lite"/>
    </source>
</evidence>
<protein>
    <submittedName>
        <fullName evidence="2">Uncharacterized protein</fullName>
    </submittedName>
</protein>
<evidence type="ECO:0000313" key="2">
    <source>
        <dbReference type="EMBL" id="GBL74885.1"/>
    </source>
</evidence>
<comment type="caution">
    <text evidence="2">The sequence shown here is derived from an EMBL/GenBank/DDBJ whole genome shotgun (WGS) entry which is preliminary data.</text>
</comment>
<feature type="region of interest" description="Disordered" evidence="1">
    <location>
        <begin position="88"/>
        <end position="129"/>
    </location>
</feature>
<gene>
    <name evidence="2" type="ORF">AVEN_243724_1</name>
</gene>
<keyword evidence="3" id="KW-1185">Reference proteome</keyword>
<dbReference type="PANTHER" id="PTHR10773:SF19">
    <property type="match status" value="1"/>
</dbReference>
<accession>A0A4Y2A683</accession>
<feature type="compositionally biased region" description="Polar residues" evidence="1">
    <location>
        <begin position="111"/>
        <end position="125"/>
    </location>
</feature>
<dbReference type="AlphaFoldDB" id="A0A4Y2A683"/>
<sequence>MENKLGDLESLPDLFGDTGNEIDFVHSTSSESSDDSFIQNLRIQERDQTPKKARKIVANPMKWKYTATGKMHFLVSTTCRLLTAKPKRLRTEQRVESEEDDCMEDEDEAETNTPTQDQRGKNGNSRRVPKGYPVLVREHMKSFSVVESHYCRAHTKREYLGSHLSIGKMYELYLQQCCTEKITAVRKLMNYRIFVSEFNLGFHSPKGDRCDLCKKFKVQKQTQTLTDDIKYEYHVHQTSKMNMREVRNEEKKTDLSVLLFDFKNVIPTPHVNICSLFYLRKLKVYNLTAYYTPTKQVYCAL</sequence>
<reference evidence="2 3" key="1">
    <citation type="journal article" date="2019" name="Sci. Rep.">
        <title>Orb-weaving spider Araneus ventricosus genome elucidates the spidroin gene catalogue.</title>
        <authorList>
            <person name="Kono N."/>
            <person name="Nakamura H."/>
            <person name="Ohtoshi R."/>
            <person name="Moran D.A.P."/>
            <person name="Shinohara A."/>
            <person name="Yoshida Y."/>
            <person name="Fujiwara M."/>
            <person name="Mori M."/>
            <person name="Tomita M."/>
            <person name="Arakawa K."/>
        </authorList>
    </citation>
    <scope>NUCLEOTIDE SEQUENCE [LARGE SCALE GENOMIC DNA]</scope>
</reference>
<dbReference type="EMBL" id="BGPR01000006">
    <property type="protein sequence ID" value="GBL74885.1"/>
    <property type="molecule type" value="Genomic_DNA"/>
</dbReference>
<dbReference type="Proteomes" id="UP000499080">
    <property type="component" value="Unassembled WGS sequence"/>
</dbReference>
<name>A0A4Y2A683_ARAVE</name>
<organism evidence="2 3">
    <name type="scientific">Araneus ventricosus</name>
    <name type="common">Orbweaver spider</name>
    <name type="synonym">Epeira ventricosa</name>
    <dbReference type="NCBI Taxonomy" id="182803"/>
    <lineage>
        <taxon>Eukaryota</taxon>
        <taxon>Metazoa</taxon>
        <taxon>Ecdysozoa</taxon>
        <taxon>Arthropoda</taxon>
        <taxon>Chelicerata</taxon>
        <taxon>Arachnida</taxon>
        <taxon>Araneae</taxon>
        <taxon>Araneomorphae</taxon>
        <taxon>Entelegynae</taxon>
        <taxon>Araneoidea</taxon>
        <taxon>Araneidae</taxon>
        <taxon>Araneus</taxon>
    </lineage>
</organism>